<dbReference type="InterPro" id="IPR001433">
    <property type="entry name" value="OxRdtase_FAD/NAD-bd"/>
</dbReference>
<keyword evidence="2" id="KW-0408">Iron</keyword>
<dbReference type="PROSITE" id="PS00197">
    <property type="entry name" value="2FE2S_FER_1"/>
    <property type="match status" value="1"/>
</dbReference>
<dbReference type="PROSITE" id="PS51384">
    <property type="entry name" value="FAD_FR"/>
    <property type="match status" value="1"/>
</dbReference>
<evidence type="ECO:0000256" key="2">
    <source>
        <dbReference type="ARBA" id="ARBA00022714"/>
    </source>
</evidence>
<dbReference type="Pfam" id="PF00970">
    <property type="entry name" value="FAD_binding_6"/>
    <property type="match status" value="1"/>
</dbReference>
<dbReference type="Gene3D" id="3.40.50.80">
    <property type="entry name" value="Nucleotide-binding domain of ferredoxin-NADP reductase (FNR) module"/>
    <property type="match status" value="1"/>
</dbReference>
<comment type="caution">
    <text evidence="6">The sequence shown here is derived from an EMBL/GenBank/DDBJ whole genome shotgun (WGS) entry which is preliminary data.</text>
</comment>
<dbReference type="SUPFAM" id="SSF52343">
    <property type="entry name" value="Ferredoxin reductase-like, C-terminal NADP-linked domain"/>
    <property type="match status" value="1"/>
</dbReference>
<evidence type="ECO:0000313" key="6">
    <source>
        <dbReference type="EMBL" id="MCP2258233.1"/>
    </source>
</evidence>
<dbReference type="PROSITE" id="PS51085">
    <property type="entry name" value="2FE2S_FER_2"/>
    <property type="match status" value="1"/>
</dbReference>
<evidence type="ECO:0000259" key="4">
    <source>
        <dbReference type="PROSITE" id="PS51085"/>
    </source>
</evidence>
<dbReference type="PANTHER" id="PTHR47354:SF5">
    <property type="entry name" value="PROTEIN RFBI"/>
    <property type="match status" value="1"/>
</dbReference>
<reference evidence="6 7" key="1">
    <citation type="submission" date="2022-06" db="EMBL/GenBank/DDBJ databases">
        <title>Genomic Encyclopedia of Archaeal and Bacterial Type Strains, Phase II (KMG-II): from individual species to whole genera.</title>
        <authorList>
            <person name="Goeker M."/>
        </authorList>
    </citation>
    <scope>NUCLEOTIDE SEQUENCE [LARGE SCALE GENOMIC DNA]</scope>
    <source>
        <strain evidence="6 7">DSM 40477</strain>
    </source>
</reference>
<dbReference type="InterPro" id="IPR001709">
    <property type="entry name" value="Flavoprot_Pyr_Nucl_cyt_Rdtase"/>
</dbReference>
<dbReference type="InterPro" id="IPR036010">
    <property type="entry name" value="2Fe-2S_ferredoxin-like_sf"/>
</dbReference>
<dbReference type="InterPro" id="IPR001041">
    <property type="entry name" value="2Fe-2S_ferredoxin-type"/>
</dbReference>
<evidence type="ECO:0000259" key="5">
    <source>
        <dbReference type="PROSITE" id="PS51384"/>
    </source>
</evidence>
<protein>
    <submittedName>
        <fullName evidence="6">Ferredoxin-NADP reductase</fullName>
    </submittedName>
</protein>
<feature type="domain" description="FAD-binding FR-type" evidence="5">
    <location>
        <begin position="113"/>
        <end position="218"/>
    </location>
</feature>
<name>A0ABT1HRY0_STRSD</name>
<dbReference type="InterPro" id="IPR039261">
    <property type="entry name" value="FNR_nucleotide-bd"/>
</dbReference>
<feature type="domain" description="2Fe-2S ferredoxin-type" evidence="4">
    <location>
        <begin position="14"/>
        <end position="105"/>
    </location>
</feature>
<dbReference type="InterPro" id="IPR017938">
    <property type="entry name" value="Riboflavin_synthase-like_b-brl"/>
</dbReference>
<dbReference type="SUPFAM" id="SSF54292">
    <property type="entry name" value="2Fe-2S ferredoxin-like"/>
    <property type="match status" value="1"/>
</dbReference>
<dbReference type="Pfam" id="PF00175">
    <property type="entry name" value="NAD_binding_1"/>
    <property type="match status" value="1"/>
</dbReference>
<comment type="cofactor">
    <cofactor evidence="1">
        <name>FAD</name>
        <dbReference type="ChEBI" id="CHEBI:57692"/>
    </cofactor>
</comment>
<dbReference type="Gene3D" id="2.40.30.10">
    <property type="entry name" value="Translation factors"/>
    <property type="match status" value="1"/>
</dbReference>
<keyword evidence="7" id="KW-1185">Reference proteome</keyword>
<dbReference type="InterPro" id="IPR050415">
    <property type="entry name" value="MRET"/>
</dbReference>
<gene>
    <name evidence="6" type="ORF">LX15_001927</name>
</gene>
<keyword evidence="3" id="KW-0411">Iron-sulfur</keyword>
<dbReference type="SUPFAM" id="SSF63380">
    <property type="entry name" value="Riboflavin synthase domain-like"/>
    <property type="match status" value="1"/>
</dbReference>
<evidence type="ECO:0000313" key="7">
    <source>
        <dbReference type="Proteomes" id="UP001205311"/>
    </source>
</evidence>
<dbReference type="Proteomes" id="UP001205311">
    <property type="component" value="Unassembled WGS sequence"/>
</dbReference>
<dbReference type="PANTHER" id="PTHR47354">
    <property type="entry name" value="NADH OXIDOREDUCTASE HCR"/>
    <property type="match status" value="1"/>
</dbReference>
<dbReference type="CDD" id="cd00207">
    <property type="entry name" value="fer2"/>
    <property type="match status" value="1"/>
</dbReference>
<dbReference type="EMBL" id="JAMTCP010000007">
    <property type="protein sequence ID" value="MCP2258233.1"/>
    <property type="molecule type" value="Genomic_DNA"/>
</dbReference>
<dbReference type="InterPro" id="IPR008333">
    <property type="entry name" value="Cbr1-like_FAD-bd_dom"/>
</dbReference>
<dbReference type="PRINTS" id="PR00410">
    <property type="entry name" value="PHEHYDRXLASE"/>
</dbReference>
<accession>A0ABT1HRY0</accession>
<dbReference type="InterPro" id="IPR006058">
    <property type="entry name" value="2Fe2S_fd_BS"/>
</dbReference>
<dbReference type="Gene3D" id="3.10.20.30">
    <property type="match status" value="1"/>
</dbReference>
<dbReference type="Pfam" id="PF00111">
    <property type="entry name" value="Fer2"/>
    <property type="match status" value="1"/>
</dbReference>
<keyword evidence="2" id="KW-0479">Metal-binding</keyword>
<evidence type="ECO:0000256" key="1">
    <source>
        <dbReference type="ARBA" id="ARBA00001974"/>
    </source>
</evidence>
<dbReference type="InterPro" id="IPR017927">
    <property type="entry name" value="FAD-bd_FR_type"/>
</dbReference>
<dbReference type="PRINTS" id="PR00371">
    <property type="entry name" value="FPNCR"/>
</dbReference>
<dbReference type="InterPro" id="IPR012675">
    <property type="entry name" value="Beta-grasp_dom_sf"/>
</dbReference>
<keyword evidence="2" id="KW-0001">2Fe-2S</keyword>
<organism evidence="6 7">
    <name type="scientific">Streptoalloteichus tenebrarius (strain ATCC 17920 / DSM 40477 / JCM 4838 / CBS 697.72 / NBRC 16177 / NCIMB 11028 / NRRL B-12390 / A12253. 1 / ISP 5477)</name>
    <name type="common">Streptomyces tenebrarius</name>
    <dbReference type="NCBI Taxonomy" id="1933"/>
    <lineage>
        <taxon>Bacteria</taxon>
        <taxon>Bacillati</taxon>
        <taxon>Actinomycetota</taxon>
        <taxon>Actinomycetes</taxon>
        <taxon>Pseudonocardiales</taxon>
        <taxon>Pseudonocardiaceae</taxon>
        <taxon>Streptoalloteichus</taxon>
    </lineage>
</organism>
<proteinExistence type="predicted"/>
<sequence>MTDTVARQTLSGSHPVTMTTADGEVLEIRCGSDQTVVDAAAAAGFSLPSLCHQGTCGSCRATVTSGDYQLGSHSPEALPPDRGRDVLLCRTVPCGPITVDLPYDHGRILMGGIPTHTATIADLRVVARETVRLDLQLDPDEDGTLGSQFDAGQFAQLEIPGRDVKRSYSLCNTGNWEGRLEFLIRLRAGGDFSSYLRDEARVGDRLVVHGPQGAFGLHETGLNPRWFVAGGTGLGPLLSMVRRMAEWQDPQPARLLLGVNEESDVLGRAELDEIRMLLPDFTYDISVWRPTSAWSGHVGTPLDLLRRDLPSTPVLPDLYVCGPPALIDSVIEIATTHGITEDHIFYERYLPN</sequence>
<evidence type="ECO:0000256" key="3">
    <source>
        <dbReference type="ARBA" id="ARBA00023014"/>
    </source>
</evidence>